<evidence type="ECO:0000313" key="3">
    <source>
        <dbReference type="EMBL" id="JAP10417.1"/>
    </source>
</evidence>
<dbReference type="Pfam" id="PF00933">
    <property type="entry name" value="Glyco_hydro_3"/>
    <property type="match status" value="1"/>
</dbReference>
<dbReference type="InterPro" id="IPR001764">
    <property type="entry name" value="Glyco_hydro_3_N"/>
</dbReference>
<dbReference type="PANTHER" id="PTHR30620:SF35">
    <property type="entry name" value="GLYCOSYL HYDROLASE FAMILY PROTEIN"/>
    <property type="match status" value="1"/>
</dbReference>
<dbReference type="InterPro" id="IPR017853">
    <property type="entry name" value="GH"/>
</dbReference>
<feature type="domain" description="Glycoside hydrolase family 3 N-terminal" evidence="2">
    <location>
        <begin position="3"/>
        <end position="111"/>
    </location>
</feature>
<dbReference type="AlphaFoldDB" id="A0A0V0GQE1"/>
<evidence type="ECO:0000256" key="1">
    <source>
        <dbReference type="ARBA" id="ARBA00022801"/>
    </source>
</evidence>
<evidence type="ECO:0000259" key="2">
    <source>
        <dbReference type="Pfam" id="PF00933"/>
    </source>
</evidence>
<dbReference type="GO" id="GO:0009251">
    <property type="term" value="P:glucan catabolic process"/>
    <property type="evidence" value="ECO:0007669"/>
    <property type="project" value="TreeGrafter"/>
</dbReference>
<dbReference type="PANTHER" id="PTHR30620">
    <property type="entry name" value="PERIPLASMIC BETA-GLUCOSIDASE-RELATED"/>
    <property type="match status" value="1"/>
</dbReference>
<dbReference type="Gene3D" id="3.20.20.300">
    <property type="entry name" value="Glycoside hydrolase, family 3, N-terminal domain"/>
    <property type="match status" value="1"/>
</dbReference>
<dbReference type="PRINTS" id="PR00133">
    <property type="entry name" value="GLHYDRLASE3"/>
</dbReference>
<dbReference type="EMBL" id="GEDG01033153">
    <property type="protein sequence ID" value="JAP10417.1"/>
    <property type="molecule type" value="Transcribed_RNA"/>
</dbReference>
<protein>
    <submittedName>
        <fullName evidence="3">Putative ovule protein</fullName>
    </submittedName>
</protein>
<dbReference type="SUPFAM" id="SSF51445">
    <property type="entry name" value="(Trans)glycosidases"/>
    <property type="match status" value="1"/>
</dbReference>
<accession>A0A0V0GQE1</accession>
<keyword evidence="1" id="KW-0378">Hydrolase</keyword>
<reference evidence="3" key="1">
    <citation type="submission" date="2015-12" db="EMBL/GenBank/DDBJ databases">
        <title>Gene expression during late stages of embryo sac development: a critical building block for successful pollen-pistil interactions.</title>
        <authorList>
            <person name="Liu Y."/>
            <person name="Joly V."/>
            <person name="Sabar M."/>
            <person name="Matton D.P."/>
        </authorList>
    </citation>
    <scope>NUCLEOTIDE SEQUENCE</scope>
</reference>
<dbReference type="InterPro" id="IPR036962">
    <property type="entry name" value="Glyco_hydro_3_N_sf"/>
</dbReference>
<name>A0A0V0GQE1_SOLCH</name>
<dbReference type="InterPro" id="IPR051915">
    <property type="entry name" value="Cellulose_Degrad_GH3"/>
</dbReference>
<organism evidence="3">
    <name type="scientific">Solanum chacoense</name>
    <name type="common">Chaco potato</name>
    <dbReference type="NCBI Taxonomy" id="4108"/>
    <lineage>
        <taxon>Eukaryota</taxon>
        <taxon>Viridiplantae</taxon>
        <taxon>Streptophyta</taxon>
        <taxon>Embryophyta</taxon>
        <taxon>Tracheophyta</taxon>
        <taxon>Spermatophyta</taxon>
        <taxon>Magnoliopsida</taxon>
        <taxon>eudicotyledons</taxon>
        <taxon>Gunneridae</taxon>
        <taxon>Pentapetalae</taxon>
        <taxon>asterids</taxon>
        <taxon>lamiids</taxon>
        <taxon>Solanales</taxon>
        <taxon>Solanaceae</taxon>
        <taxon>Solanoideae</taxon>
        <taxon>Solaneae</taxon>
        <taxon>Solanum</taxon>
    </lineage>
</organism>
<sequence length="138" mass="15229">MVNDYQNGSMSTRLGIPMIYGIDAVHGHNNVFNATIFPHNIGLGAARDPELMRRIGDATALEVRATGIPYVFAPCIAVCRDPRWGRCYESYSEDPKIVQEMTDIIIGLQGEIPNGSRKGIPYIAGKKKVDCLCKALCW</sequence>
<dbReference type="GO" id="GO:0008422">
    <property type="term" value="F:beta-glucosidase activity"/>
    <property type="evidence" value="ECO:0007669"/>
    <property type="project" value="TreeGrafter"/>
</dbReference>
<proteinExistence type="predicted"/>